<dbReference type="PANTHER" id="PTHR11088:SF89">
    <property type="entry name" value="TRNA DIMETHYLALLYLTRANSFERASE"/>
    <property type="match status" value="1"/>
</dbReference>
<dbReference type="Pfam" id="PF01715">
    <property type="entry name" value="IPPT"/>
    <property type="match status" value="1"/>
</dbReference>
<protein>
    <submittedName>
        <fullName evidence="10">tRNA dimethylallyltransferase, mitochondrial</fullName>
    </submittedName>
</protein>
<evidence type="ECO:0000256" key="6">
    <source>
        <dbReference type="ARBA" id="ARBA00022833"/>
    </source>
</evidence>
<evidence type="ECO:0000313" key="10">
    <source>
        <dbReference type="EMBL" id="JAD02209.1"/>
    </source>
</evidence>
<dbReference type="SUPFAM" id="SSF52540">
    <property type="entry name" value="P-loop containing nucleoside triphosphate hydrolases"/>
    <property type="match status" value="2"/>
</dbReference>
<dbReference type="InterPro" id="IPR013087">
    <property type="entry name" value="Znf_C2H2_type"/>
</dbReference>
<comment type="similarity">
    <text evidence="1">Belongs to the IPP transferase family.</text>
</comment>
<evidence type="ECO:0000259" key="9">
    <source>
        <dbReference type="PROSITE" id="PS00028"/>
    </source>
</evidence>
<keyword evidence="7" id="KW-0067">ATP-binding</keyword>
<proteinExistence type="inferred from homology"/>
<dbReference type="GO" id="GO:0005524">
    <property type="term" value="F:ATP binding"/>
    <property type="evidence" value="ECO:0007669"/>
    <property type="project" value="UniProtKB-KW"/>
</dbReference>
<dbReference type="Pfam" id="PF12171">
    <property type="entry name" value="zf-C2H2_jaz"/>
    <property type="match status" value="1"/>
</dbReference>
<dbReference type="GO" id="GO:0005739">
    <property type="term" value="C:mitochondrion"/>
    <property type="evidence" value="ECO:0007669"/>
    <property type="project" value="TreeGrafter"/>
</dbReference>
<accession>A0A0A1WT13</accession>
<dbReference type="SUPFAM" id="SSF57667">
    <property type="entry name" value="beta-beta-alpha zinc fingers"/>
    <property type="match status" value="1"/>
</dbReference>
<keyword evidence="5" id="KW-0863">Zinc-finger</keyword>
<dbReference type="InterPro" id="IPR022755">
    <property type="entry name" value="Znf_C2H2_jaz"/>
</dbReference>
<gene>
    <name evidence="10" type="primary">Trit1</name>
    <name evidence="10" type="ORF">g.17474</name>
</gene>
<feature type="compositionally biased region" description="Basic residues" evidence="8">
    <location>
        <begin position="509"/>
        <end position="523"/>
    </location>
</feature>
<dbReference type="Gene3D" id="3.40.50.300">
    <property type="entry name" value="P-loop containing nucleotide triphosphate hydrolases"/>
    <property type="match status" value="1"/>
</dbReference>
<dbReference type="PROSITE" id="PS00028">
    <property type="entry name" value="ZINC_FINGER_C2H2_1"/>
    <property type="match status" value="1"/>
</dbReference>
<keyword evidence="6" id="KW-0862">Zinc</keyword>
<dbReference type="PANTHER" id="PTHR11088">
    <property type="entry name" value="TRNA DIMETHYLALLYLTRANSFERASE"/>
    <property type="match status" value="1"/>
</dbReference>
<evidence type="ECO:0000256" key="5">
    <source>
        <dbReference type="ARBA" id="ARBA00022771"/>
    </source>
</evidence>
<dbReference type="InterPro" id="IPR018022">
    <property type="entry name" value="IPT"/>
</dbReference>
<evidence type="ECO:0000256" key="7">
    <source>
        <dbReference type="ARBA" id="ARBA00022840"/>
    </source>
</evidence>
<dbReference type="InterPro" id="IPR039657">
    <property type="entry name" value="Dimethylallyltransferase"/>
</dbReference>
<dbReference type="GO" id="GO:0008270">
    <property type="term" value="F:zinc ion binding"/>
    <property type="evidence" value="ECO:0007669"/>
    <property type="project" value="UniProtKB-KW"/>
</dbReference>
<keyword evidence="4" id="KW-0547">Nucleotide-binding</keyword>
<feature type="region of interest" description="Disordered" evidence="8">
    <location>
        <begin position="344"/>
        <end position="366"/>
    </location>
</feature>
<dbReference type="HAMAP" id="MF_00185">
    <property type="entry name" value="IPP_trans"/>
    <property type="match status" value="1"/>
</dbReference>
<keyword evidence="3" id="KW-0479">Metal-binding</keyword>
<name>A0A0A1WT13_ZEUCU</name>
<organism evidence="10">
    <name type="scientific">Zeugodacus cucurbitae</name>
    <name type="common">Melon fruit fly</name>
    <name type="synonym">Bactrocera cucurbitae</name>
    <dbReference type="NCBI Taxonomy" id="28588"/>
    <lineage>
        <taxon>Eukaryota</taxon>
        <taxon>Metazoa</taxon>
        <taxon>Ecdysozoa</taxon>
        <taxon>Arthropoda</taxon>
        <taxon>Hexapoda</taxon>
        <taxon>Insecta</taxon>
        <taxon>Pterygota</taxon>
        <taxon>Neoptera</taxon>
        <taxon>Endopterygota</taxon>
        <taxon>Diptera</taxon>
        <taxon>Brachycera</taxon>
        <taxon>Muscomorpha</taxon>
        <taxon>Tephritoidea</taxon>
        <taxon>Tephritidae</taxon>
        <taxon>Zeugodacus</taxon>
        <taxon>Zeugodacus</taxon>
    </lineage>
</organism>
<evidence type="ECO:0000256" key="8">
    <source>
        <dbReference type="SAM" id="MobiDB-lite"/>
    </source>
</evidence>
<feature type="region of interest" description="Disordered" evidence="8">
    <location>
        <begin position="509"/>
        <end position="539"/>
    </location>
</feature>
<dbReference type="EMBL" id="GBXI01012083">
    <property type="protein sequence ID" value="JAD02209.1"/>
    <property type="molecule type" value="Transcribed_RNA"/>
</dbReference>
<sequence>MLRKVPLIVILGSTGTGKTKLSLELAERFGGEIISADSMQVYANLDIATAKATKEEQSRARHHLLDVATPNEPFTVVSFRNAALPIIENLLAQNKCPIVVGGTNYYIESLLWDMLVSPKDPNEMEDGIDNQFDISNTVNIAGKGEERTFGSDNVKDPLFLPQSEMSAMSSELLHNHLRKIDPQSANRIHPNNKRKIMRAIEVYQQTGETLTAKLQAQRQQPGGNRLGGPLRYPHTILFWLRCKQDVLNVRLDKRVDAMLEQGLLAEIRAFHNEHNGDKSQTDNSAAYTRGVLQTIGFKEFIPYLEQFNAANDQKIEEYLRLNAYKMPTEEHFKAQKPSSINVTAVQKHTQQQNIDERQSQQPPQQSTIDREIELELEAATHSDTTTTSSPLPAGLEVLNACLNELKRVTQRYSKKQIKWINNRFLASKDRQVPDLYELDTSDVNLWQAEVYERAVAVIESHRRGEVCEIQAMARRQHPGAGLNEETSNFCEICQRHFIGEYQWQLHLKSNKHKKRRESNKKKEKASGISVDTNKEDKKS</sequence>
<dbReference type="GO" id="GO:0006400">
    <property type="term" value="P:tRNA modification"/>
    <property type="evidence" value="ECO:0007669"/>
    <property type="project" value="TreeGrafter"/>
</dbReference>
<keyword evidence="2 10" id="KW-0808">Transferase</keyword>
<dbReference type="GO" id="GO:0052381">
    <property type="term" value="F:tRNA dimethylallyltransferase activity"/>
    <property type="evidence" value="ECO:0007669"/>
    <property type="project" value="InterPro"/>
</dbReference>
<dbReference type="Gene3D" id="1.10.20.140">
    <property type="match status" value="1"/>
</dbReference>
<reference evidence="10" key="1">
    <citation type="submission" date="2014-11" db="EMBL/GenBank/DDBJ databases">
        <authorList>
            <person name="Geib S."/>
        </authorList>
    </citation>
    <scope>NUCLEOTIDE SEQUENCE</scope>
</reference>
<evidence type="ECO:0000256" key="4">
    <source>
        <dbReference type="ARBA" id="ARBA00022741"/>
    </source>
</evidence>
<reference evidence="10" key="2">
    <citation type="journal article" date="2015" name="Gigascience">
        <title>Reconstructing a comprehensive transcriptome assembly of a white-pupal translocated strain of the pest fruit fly Bactrocera cucurbitae.</title>
        <authorList>
            <person name="Sim S.B."/>
            <person name="Calla B."/>
            <person name="Hall B."/>
            <person name="DeRego T."/>
            <person name="Geib S.M."/>
        </authorList>
    </citation>
    <scope>NUCLEOTIDE SEQUENCE</scope>
</reference>
<evidence type="ECO:0000256" key="3">
    <source>
        <dbReference type="ARBA" id="ARBA00022723"/>
    </source>
</evidence>
<evidence type="ECO:0000256" key="1">
    <source>
        <dbReference type="ARBA" id="ARBA00005842"/>
    </source>
</evidence>
<feature type="domain" description="C2H2-type" evidence="9">
    <location>
        <begin position="490"/>
        <end position="512"/>
    </location>
</feature>
<evidence type="ECO:0000256" key="2">
    <source>
        <dbReference type="ARBA" id="ARBA00022679"/>
    </source>
</evidence>
<dbReference type="InterPro" id="IPR036236">
    <property type="entry name" value="Znf_C2H2_sf"/>
</dbReference>
<dbReference type="InterPro" id="IPR027417">
    <property type="entry name" value="P-loop_NTPase"/>
</dbReference>
<dbReference type="Gene3D" id="3.30.160.60">
    <property type="entry name" value="Classic Zinc Finger"/>
    <property type="match status" value="1"/>
</dbReference>
<dbReference type="AlphaFoldDB" id="A0A0A1WT13"/>